<comment type="caution">
    <text evidence="2">The sequence shown here is derived from an EMBL/GenBank/DDBJ whole genome shotgun (WGS) entry which is preliminary data.</text>
</comment>
<dbReference type="Proteomes" id="UP000469545">
    <property type="component" value="Unassembled WGS sequence"/>
</dbReference>
<feature type="region of interest" description="Disordered" evidence="1">
    <location>
        <begin position="39"/>
        <end position="69"/>
    </location>
</feature>
<dbReference type="Pfam" id="PF13822">
    <property type="entry name" value="ACC_epsilon"/>
    <property type="match status" value="1"/>
</dbReference>
<dbReference type="RefSeq" id="WP_007387427.1">
    <property type="nucleotide sequence ID" value="NZ_JAAGMB010000981.1"/>
</dbReference>
<protein>
    <submittedName>
        <fullName evidence="2">Acyl-CoA carboxylase subunit epsilon</fullName>
    </submittedName>
</protein>
<evidence type="ECO:0000313" key="2">
    <source>
        <dbReference type="EMBL" id="NEB22705.1"/>
    </source>
</evidence>
<proteinExistence type="predicted"/>
<dbReference type="GO" id="GO:0004658">
    <property type="term" value="F:propionyl-CoA carboxylase activity"/>
    <property type="evidence" value="ECO:0007669"/>
    <property type="project" value="InterPro"/>
</dbReference>
<evidence type="ECO:0000256" key="1">
    <source>
        <dbReference type="SAM" id="MobiDB-lite"/>
    </source>
</evidence>
<gene>
    <name evidence="2" type="ORF">G3I46_40480</name>
</gene>
<dbReference type="GO" id="GO:0003989">
    <property type="term" value="F:acetyl-CoA carboxylase activity"/>
    <property type="evidence" value="ECO:0007669"/>
    <property type="project" value="InterPro"/>
</dbReference>
<dbReference type="InterPro" id="IPR032716">
    <property type="entry name" value="ACC_epsilon"/>
</dbReference>
<sequence>MGESGAMGPALRIERGRADADELAALAVVLCSVLAGRAAADEAPEPSGHPSWRRADRSGAAYRSPHCWR</sequence>
<evidence type="ECO:0000313" key="3">
    <source>
        <dbReference type="Proteomes" id="UP000469545"/>
    </source>
</evidence>
<name>A0A6N9UY58_9ACTN</name>
<reference evidence="2 3" key="1">
    <citation type="submission" date="2020-01" db="EMBL/GenBank/DDBJ databases">
        <title>Insect and environment-associated Actinomycetes.</title>
        <authorList>
            <person name="Currrie C."/>
            <person name="Chevrette M."/>
            <person name="Carlson C."/>
            <person name="Stubbendieck R."/>
            <person name="Wendt-Pienkowski E."/>
        </authorList>
    </citation>
    <scope>NUCLEOTIDE SEQUENCE [LARGE SCALE GENOMIC DNA]</scope>
    <source>
        <strain evidence="2 3">SID14172</strain>
    </source>
</reference>
<accession>A0A6N9UY58</accession>
<keyword evidence="3" id="KW-1185">Reference proteome</keyword>
<organism evidence="2 3">
    <name type="scientific">Streptomyces coelicoflavus</name>
    <dbReference type="NCBI Taxonomy" id="285562"/>
    <lineage>
        <taxon>Bacteria</taxon>
        <taxon>Bacillati</taxon>
        <taxon>Actinomycetota</taxon>
        <taxon>Actinomycetes</taxon>
        <taxon>Kitasatosporales</taxon>
        <taxon>Streptomycetaceae</taxon>
        <taxon>Streptomyces</taxon>
    </lineage>
</organism>
<dbReference type="AlphaFoldDB" id="A0A6N9UY58"/>
<dbReference type="EMBL" id="JAAGMB010000981">
    <property type="protein sequence ID" value="NEB22705.1"/>
    <property type="molecule type" value="Genomic_DNA"/>
</dbReference>